<dbReference type="EMBL" id="MK552327">
    <property type="protein sequence ID" value="QBJ02664.1"/>
    <property type="molecule type" value="Genomic_DNA"/>
</dbReference>
<dbReference type="Proteomes" id="UP000294134">
    <property type="component" value="Segment"/>
</dbReference>
<name>A0A481W5K7_9CAUD</name>
<keyword evidence="2" id="KW-1185">Reference proteome</keyword>
<evidence type="ECO:0000313" key="2">
    <source>
        <dbReference type="Proteomes" id="UP000294134"/>
    </source>
</evidence>
<sequence length="127" mass="14580">MFLTLSVNELKNHACHTATRFSMKRSLLISPEEMLMRYPHLRQALNNTPAKIDVLEIPFDMAKLMFKIHLTNRLLKTGIALKEIHAILEDDEKIKPLLAELMDEVVPGTTYVEVIRSPSVLDIKENQ</sequence>
<gene>
    <name evidence="1" type="ORF">PSA21_137</name>
</gene>
<organism evidence="1 2">
    <name type="scientific">Pseudomonas phage Psa21</name>
    <dbReference type="NCBI Taxonomy" id="2530023"/>
    <lineage>
        <taxon>Viruses</taxon>
        <taxon>Duplodnaviria</taxon>
        <taxon>Heunggongvirae</taxon>
        <taxon>Uroviricota</taxon>
        <taxon>Caudoviricetes</taxon>
        <taxon>Chimalliviridae</taxon>
        <taxon>Tepukevirus</taxon>
        <taxon>Tepukevirus Psa21</taxon>
    </lineage>
</organism>
<accession>A0A481W5K7</accession>
<reference evidence="1 2" key="1">
    <citation type="submission" date="2019-02" db="EMBL/GenBank/DDBJ databases">
        <authorList>
            <person name="Frampton R.A."/>
            <person name="Wojtus J.K."/>
            <person name="Fineran P.C."/>
            <person name="Hendrickson H.L."/>
        </authorList>
    </citation>
    <scope>NUCLEOTIDE SEQUENCE [LARGE SCALE GENOMIC DNA]</scope>
</reference>
<evidence type="ECO:0000313" key="1">
    <source>
        <dbReference type="EMBL" id="QBJ02664.1"/>
    </source>
</evidence>
<proteinExistence type="predicted"/>
<protein>
    <submittedName>
        <fullName evidence="1">Uncharacterized protein</fullName>
    </submittedName>
</protein>